<gene>
    <name evidence="1" type="ORF">CBF37_10430</name>
</gene>
<dbReference type="AlphaFoldDB" id="A0A429ZTI0"/>
<proteinExistence type="predicted"/>
<dbReference type="RefSeq" id="WP_125984686.1">
    <property type="nucleotide sequence ID" value="NZ_NGJS01000020.1"/>
</dbReference>
<accession>A0A429ZTI0</accession>
<sequence length="119" mass="13420">MKTKLYQVLKDNKQVFKGNRKECSDFLGVNPGTLSYRTSSLKVNGFELKLLGNVVKQKFQEGNSITIEGIKCQIIKSSVYENVIIVNDGNEIRVATRKLLKFVKSEIPSGKVRKKKIAN</sequence>
<keyword evidence="2" id="KW-1185">Reference proteome</keyword>
<organism evidence="1 2">
    <name type="scientific">Vagococcus vulneris</name>
    <dbReference type="NCBI Taxonomy" id="1977869"/>
    <lineage>
        <taxon>Bacteria</taxon>
        <taxon>Bacillati</taxon>
        <taxon>Bacillota</taxon>
        <taxon>Bacilli</taxon>
        <taxon>Lactobacillales</taxon>
        <taxon>Enterococcaceae</taxon>
        <taxon>Vagococcus</taxon>
    </lineage>
</organism>
<evidence type="ECO:0000313" key="1">
    <source>
        <dbReference type="EMBL" id="RST96964.1"/>
    </source>
</evidence>
<protein>
    <submittedName>
        <fullName evidence="1">Uncharacterized protein</fullName>
    </submittedName>
</protein>
<reference evidence="1 2" key="1">
    <citation type="submission" date="2017-05" db="EMBL/GenBank/DDBJ databases">
        <title>Vagococcus spp. assemblies.</title>
        <authorList>
            <person name="Gulvik C.A."/>
        </authorList>
    </citation>
    <scope>NUCLEOTIDE SEQUENCE [LARGE SCALE GENOMIC DNA]</scope>
    <source>
        <strain evidence="1 2">SS1995</strain>
    </source>
</reference>
<dbReference type="EMBL" id="NGJS01000020">
    <property type="protein sequence ID" value="RST96964.1"/>
    <property type="molecule type" value="Genomic_DNA"/>
</dbReference>
<name>A0A429ZTI0_9ENTE</name>
<comment type="caution">
    <text evidence="1">The sequence shown here is derived from an EMBL/GenBank/DDBJ whole genome shotgun (WGS) entry which is preliminary data.</text>
</comment>
<dbReference type="Proteomes" id="UP000287857">
    <property type="component" value="Unassembled WGS sequence"/>
</dbReference>
<evidence type="ECO:0000313" key="2">
    <source>
        <dbReference type="Proteomes" id="UP000287857"/>
    </source>
</evidence>